<dbReference type="InterPro" id="IPR049712">
    <property type="entry name" value="Poly_export"/>
</dbReference>
<feature type="region of interest" description="Disordered" evidence="2">
    <location>
        <begin position="403"/>
        <end position="427"/>
    </location>
</feature>
<gene>
    <name evidence="6" type="ORF">KEU06_12520</name>
</gene>
<dbReference type="Proteomes" id="UP000680348">
    <property type="component" value="Unassembled WGS sequence"/>
</dbReference>
<dbReference type="RefSeq" id="WP_188254999.1">
    <property type="nucleotide sequence ID" value="NZ_JABVCF010000006.1"/>
</dbReference>
<dbReference type="Pfam" id="PF25994">
    <property type="entry name" value="HH_AprE"/>
    <property type="match status" value="1"/>
</dbReference>
<dbReference type="Gene3D" id="3.30.1950.10">
    <property type="entry name" value="wza like domain"/>
    <property type="match status" value="1"/>
</dbReference>
<proteinExistence type="predicted"/>
<reference evidence="6" key="1">
    <citation type="submission" date="2021-04" db="EMBL/GenBank/DDBJ databases">
        <title>Pseudaminobacter soli sp. nov., isolated from paddy soil contaminated by heavy metals.</title>
        <authorList>
            <person name="Zhang K."/>
        </authorList>
    </citation>
    <scope>NUCLEOTIDE SEQUENCE</scope>
    <source>
        <strain evidence="6">19-2017</strain>
    </source>
</reference>
<evidence type="ECO:0000313" key="7">
    <source>
        <dbReference type="Proteomes" id="UP000680348"/>
    </source>
</evidence>
<dbReference type="Pfam" id="PF02563">
    <property type="entry name" value="Poly_export"/>
    <property type="match status" value="1"/>
</dbReference>
<evidence type="ECO:0000259" key="5">
    <source>
        <dbReference type="Pfam" id="PF25994"/>
    </source>
</evidence>
<feature type="domain" description="Polysaccharide export protein N-terminal" evidence="3">
    <location>
        <begin position="39"/>
        <end position="117"/>
    </location>
</feature>
<evidence type="ECO:0000259" key="3">
    <source>
        <dbReference type="Pfam" id="PF02563"/>
    </source>
</evidence>
<evidence type="ECO:0000313" key="6">
    <source>
        <dbReference type="EMBL" id="MBS3649432.1"/>
    </source>
</evidence>
<dbReference type="GO" id="GO:0015159">
    <property type="term" value="F:polysaccharide transmembrane transporter activity"/>
    <property type="evidence" value="ECO:0007669"/>
    <property type="project" value="InterPro"/>
</dbReference>
<dbReference type="InterPro" id="IPR003715">
    <property type="entry name" value="Poly_export_N"/>
</dbReference>
<sequence length="427" mass="46484">MRLETGTSMGRFRPRLIVAGALGLLLSMPLEATATQLVPQTKFRVKVIQWLPLKGAYEEWSALGGEFIVPGNGEVALPVIGLVPIAKMDNAALAEDIAKRLQEKTGLVKKPDVSVEVVEYPPFYVLGDVAKPGEYRFRDGLTVLQAVALSGGERRAQQTADEIRLAGELRALEDEAMRRMARIARLEAESTGAKEIRFPALDHSDSTATASIINQERMIFSARAEEIERQTASLSDLRALLGSEIEVLKEKSAALENSIKSTDKELTGVKSLIAKGFAAASRQSDLERALADRRVDQLDLATEIMRARQGMAEATRNLEGIKSRRRTEVALELQTEQAALVQNRLKRDLTQRLLVDALSPEPTKGGNGVSFTIRRDVEGRSTTIAAEDRTLLEPGDVLDVTYADTKSDKVSGDPPASGLASAGMNPR</sequence>
<dbReference type="AlphaFoldDB" id="A0A942DYF8"/>
<dbReference type="InterPro" id="IPR019554">
    <property type="entry name" value="Soluble_ligand-bd"/>
</dbReference>
<keyword evidence="7" id="KW-1185">Reference proteome</keyword>
<dbReference type="InterPro" id="IPR058781">
    <property type="entry name" value="HH_AprE-like"/>
</dbReference>
<dbReference type="EMBL" id="JAGWCR010000006">
    <property type="protein sequence ID" value="MBS3649432.1"/>
    <property type="molecule type" value="Genomic_DNA"/>
</dbReference>
<keyword evidence="1" id="KW-0732">Signal</keyword>
<accession>A0A942DYF8</accession>
<feature type="domain" description="AprE-like long alpha-helical hairpin" evidence="5">
    <location>
        <begin position="168"/>
        <end position="342"/>
    </location>
</feature>
<evidence type="ECO:0000256" key="2">
    <source>
        <dbReference type="SAM" id="MobiDB-lite"/>
    </source>
</evidence>
<evidence type="ECO:0000256" key="1">
    <source>
        <dbReference type="ARBA" id="ARBA00022729"/>
    </source>
</evidence>
<protein>
    <submittedName>
        <fullName evidence="6">Polysaccharide biosynthesis/export family protein</fullName>
    </submittedName>
</protein>
<feature type="domain" description="Soluble ligand binding" evidence="4">
    <location>
        <begin position="123"/>
        <end position="156"/>
    </location>
</feature>
<evidence type="ECO:0000259" key="4">
    <source>
        <dbReference type="Pfam" id="PF10531"/>
    </source>
</evidence>
<name>A0A942DYF8_9HYPH</name>
<organism evidence="6 7">
    <name type="scientific">Pseudaminobacter soli</name>
    <name type="common">ex Zhang et al. 2022</name>
    <dbReference type="NCBI Taxonomy" id="2831468"/>
    <lineage>
        <taxon>Bacteria</taxon>
        <taxon>Pseudomonadati</taxon>
        <taxon>Pseudomonadota</taxon>
        <taxon>Alphaproteobacteria</taxon>
        <taxon>Hyphomicrobiales</taxon>
        <taxon>Phyllobacteriaceae</taxon>
        <taxon>Pseudaminobacter</taxon>
    </lineage>
</organism>
<dbReference type="PANTHER" id="PTHR33619:SF3">
    <property type="entry name" value="POLYSACCHARIDE EXPORT PROTEIN GFCE-RELATED"/>
    <property type="match status" value="1"/>
</dbReference>
<dbReference type="Pfam" id="PF10531">
    <property type="entry name" value="SLBB"/>
    <property type="match status" value="1"/>
</dbReference>
<dbReference type="Gene3D" id="3.10.560.10">
    <property type="entry name" value="Outer membrane lipoprotein wza domain like"/>
    <property type="match status" value="1"/>
</dbReference>
<dbReference type="PANTHER" id="PTHR33619">
    <property type="entry name" value="POLYSACCHARIDE EXPORT PROTEIN GFCE-RELATED"/>
    <property type="match status" value="1"/>
</dbReference>
<comment type="caution">
    <text evidence="6">The sequence shown here is derived from an EMBL/GenBank/DDBJ whole genome shotgun (WGS) entry which is preliminary data.</text>
</comment>